<keyword evidence="4" id="KW-1185">Reference proteome</keyword>
<gene>
    <name evidence="3" type="ORF">P9H32_01495</name>
</gene>
<name>A0ABU5MT84_9BACT</name>
<feature type="domain" description="Flagellar hook-length control protein-like C-terminal" evidence="2">
    <location>
        <begin position="195"/>
        <end position="275"/>
    </location>
</feature>
<reference evidence="3 4" key="1">
    <citation type="journal article" date="2024" name="Appl. Environ. Microbiol.">
        <title>Pontiella agarivorans sp. nov., a novel marine anaerobic bacterium capable of degrading macroalgal polysaccharides and fixing nitrogen.</title>
        <authorList>
            <person name="Liu N."/>
            <person name="Kivenson V."/>
            <person name="Peng X."/>
            <person name="Cui Z."/>
            <person name="Lankiewicz T.S."/>
            <person name="Gosselin K.M."/>
            <person name="English C.J."/>
            <person name="Blair E.M."/>
            <person name="O'Malley M.A."/>
            <person name="Valentine D.L."/>
        </authorList>
    </citation>
    <scope>NUCLEOTIDE SEQUENCE [LARGE SCALE GENOMIC DNA]</scope>
    <source>
        <strain evidence="3 4">NLcol2</strain>
    </source>
</reference>
<dbReference type="InterPro" id="IPR021136">
    <property type="entry name" value="Flagellar_hook_control-like_C"/>
</dbReference>
<keyword evidence="3" id="KW-0282">Flagellum</keyword>
<protein>
    <submittedName>
        <fullName evidence="3">Flagellar hook-length control protein FliK</fullName>
    </submittedName>
</protein>
<evidence type="ECO:0000313" key="4">
    <source>
        <dbReference type="Proteomes" id="UP001290861"/>
    </source>
</evidence>
<dbReference type="EMBL" id="JARVCO010000002">
    <property type="protein sequence ID" value="MDZ8117286.1"/>
    <property type="molecule type" value="Genomic_DNA"/>
</dbReference>
<evidence type="ECO:0000256" key="1">
    <source>
        <dbReference type="SAM" id="MobiDB-lite"/>
    </source>
</evidence>
<dbReference type="InterPro" id="IPR038610">
    <property type="entry name" value="FliK-like_C_sf"/>
</dbReference>
<keyword evidence="3" id="KW-0969">Cilium</keyword>
<accession>A0ABU5MT84</accession>
<dbReference type="Gene3D" id="3.30.750.140">
    <property type="match status" value="1"/>
</dbReference>
<dbReference type="Pfam" id="PF02120">
    <property type="entry name" value="Flg_hook"/>
    <property type="match status" value="1"/>
</dbReference>
<organism evidence="3 4">
    <name type="scientific">Pontiella agarivorans</name>
    <dbReference type="NCBI Taxonomy" id="3038953"/>
    <lineage>
        <taxon>Bacteria</taxon>
        <taxon>Pseudomonadati</taxon>
        <taxon>Kiritimatiellota</taxon>
        <taxon>Kiritimatiellia</taxon>
        <taxon>Kiritimatiellales</taxon>
        <taxon>Pontiellaceae</taxon>
        <taxon>Pontiella</taxon>
    </lineage>
</organism>
<feature type="region of interest" description="Disordered" evidence="1">
    <location>
        <begin position="273"/>
        <end position="320"/>
    </location>
</feature>
<feature type="region of interest" description="Disordered" evidence="1">
    <location>
        <begin position="1"/>
        <end position="27"/>
    </location>
</feature>
<dbReference type="Proteomes" id="UP001290861">
    <property type="component" value="Unassembled WGS sequence"/>
</dbReference>
<dbReference type="RefSeq" id="WP_322607087.1">
    <property type="nucleotide sequence ID" value="NZ_JARVCO010000002.1"/>
</dbReference>
<evidence type="ECO:0000259" key="2">
    <source>
        <dbReference type="Pfam" id="PF02120"/>
    </source>
</evidence>
<evidence type="ECO:0000313" key="3">
    <source>
        <dbReference type="EMBL" id="MDZ8117286.1"/>
    </source>
</evidence>
<feature type="region of interest" description="Disordered" evidence="1">
    <location>
        <begin position="86"/>
        <end position="105"/>
    </location>
</feature>
<keyword evidence="3" id="KW-0966">Cell projection</keyword>
<comment type="caution">
    <text evidence="3">The sequence shown here is derived from an EMBL/GenBank/DDBJ whole genome shotgun (WGS) entry which is preliminary data.</text>
</comment>
<sequence length="320" mass="34172">MMNVDSTVVNAAPKNPKALKKSGDEAEDASGAEFALFLAEPETAEVPGSQGLEESPVAEIPVFQGGEESAVAEGGLFQGLEKKSAKAGEVVPDPEEVFSPKREPFPDGEDPFASAVFMPITELQVLRQVGMNSQLESAVEPESAASIAALEGKSAVISDAITRAPVQQEVPVLQPSLVSEKTIRLEQLADRFDQRLLSMVQRNEKVMRITVHPATMGRLTVLCREENSKLSVEIVAQNSGVRELIAGQEGAVRRLMQEHSVELGSFDVLMDQGQSGGRNFGSSPGSGHREARGTAPASNEEEELHAHRVMHKSGAVSLIA</sequence>
<proteinExistence type="predicted"/>
<dbReference type="CDD" id="cd17470">
    <property type="entry name" value="T3SS_Flik_C"/>
    <property type="match status" value="1"/>
</dbReference>